<dbReference type="GO" id="GO:0005509">
    <property type="term" value="F:calcium ion binding"/>
    <property type="evidence" value="ECO:0007669"/>
    <property type="project" value="InterPro"/>
</dbReference>
<evidence type="ECO:0000256" key="13">
    <source>
        <dbReference type="RuleBase" id="RU003654"/>
    </source>
</evidence>
<evidence type="ECO:0000256" key="10">
    <source>
        <dbReference type="PIRSR" id="PIRSR601211-1"/>
    </source>
</evidence>
<feature type="disulfide bond" evidence="12">
    <location>
        <begin position="85"/>
        <end position="127"/>
    </location>
</feature>
<dbReference type="GO" id="GO:0047498">
    <property type="term" value="F:calcium-dependent phospholipase A2 activity"/>
    <property type="evidence" value="ECO:0007669"/>
    <property type="project" value="TreeGrafter"/>
</dbReference>
<evidence type="ECO:0000313" key="17">
    <source>
        <dbReference type="Proteomes" id="UP000527355"/>
    </source>
</evidence>
<dbReference type="GO" id="GO:0006644">
    <property type="term" value="P:phospholipid metabolic process"/>
    <property type="evidence" value="ECO:0007669"/>
    <property type="project" value="InterPro"/>
</dbReference>
<dbReference type="PANTHER" id="PTHR11716">
    <property type="entry name" value="PHOSPHOLIPASE A2 FAMILY MEMBER"/>
    <property type="match status" value="1"/>
</dbReference>
<feature type="disulfide bond" evidence="12">
    <location>
        <begin position="63"/>
        <end position="79"/>
    </location>
</feature>
<dbReference type="GO" id="GO:0016042">
    <property type="term" value="P:lipid catabolic process"/>
    <property type="evidence" value="ECO:0007669"/>
    <property type="project" value="InterPro"/>
</dbReference>
<dbReference type="InterPro" id="IPR036444">
    <property type="entry name" value="PLipase_A2_dom_sf"/>
</dbReference>
<feature type="disulfide bond" evidence="12">
    <location>
        <begin position="84"/>
        <end position="159"/>
    </location>
</feature>
<feature type="signal peptide" evidence="14">
    <location>
        <begin position="1"/>
        <end position="28"/>
    </location>
</feature>
<feature type="binding site" evidence="11">
    <location>
        <position position="64"/>
    </location>
    <ligand>
        <name>Ca(2+)</name>
        <dbReference type="ChEBI" id="CHEBI:29108"/>
    </ligand>
</feature>
<protein>
    <recommendedName>
        <fullName evidence="14">Phospholipase A2</fullName>
        <ecNumber evidence="14">3.1.1.4</ecNumber>
    </recommendedName>
</protein>
<dbReference type="GO" id="GO:0050482">
    <property type="term" value="P:arachidonate secretion"/>
    <property type="evidence" value="ECO:0007669"/>
    <property type="project" value="InterPro"/>
</dbReference>
<dbReference type="Pfam" id="PF00068">
    <property type="entry name" value="Phospholip_A2_1"/>
    <property type="match status" value="1"/>
</dbReference>
<feature type="binding site" evidence="11">
    <location>
        <position position="62"/>
    </location>
    <ligand>
        <name>Ca(2+)</name>
        <dbReference type="ChEBI" id="CHEBI:29108"/>
    </ligand>
</feature>
<comment type="catalytic activity">
    <reaction evidence="7">
        <text>1,2-dihexadecanoyl-sn-glycero-3-phosphocholine + H2O = 1-hexadecanoyl-sn-glycero-3-phosphocholine + hexadecanoate + H(+)</text>
        <dbReference type="Rhea" id="RHEA:41223"/>
        <dbReference type="ChEBI" id="CHEBI:7896"/>
        <dbReference type="ChEBI" id="CHEBI:15377"/>
        <dbReference type="ChEBI" id="CHEBI:15378"/>
        <dbReference type="ChEBI" id="CHEBI:72998"/>
        <dbReference type="ChEBI" id="CHEBI:72999"/>
    </reaction>
    <physiologicalReaction direction="left-to-right" evidence="7">
        <dbReference type="Rhea" id="RHEA:41224"/>
    </physiologicalReaction>
</comment>
<evidence type="ECO:0000256" key="6">
    <source>
        <dbReference type="ARBA" id="ARBA00048221"/>
    </source>
</evidence>
<evidence type="ECO:0000256" key="11">
    <source>
        <dbReference type="PIRSR" id="PIRSR601211-2"/>
    </source>
</evidence>
<comment type="catalytic activity">
    <reaction evidence="6">
        <text>N-hexadecanoyl-1,2-di-(9Z-octadecenoyl)-sn-glycero-3-phosphoethanolamine + H2O = N-hexadecanoyl-1-(9Z-octadecenoyl)-sn-glycero-3-phosphoethanolamine + (9Z)-octadecenoate + H(+)</text>
        <dbReference type="Rhea" id="RHEA:45424"/>
        <dbReference type="ChEBI" id="CHEBI:15377"/>
        <dbReference type="ChEBI" id="CHEBI:15378"/>
        <dbReference type="ChEBI" id="CHEBI:30823"/>
        <dbReference type="ChEBI" id="CHEBI:78097"/>
        <dbReference type="ChEBI" id="CHEBI:85217"/>
    </reaction>
    <physiologicalReaction direction="left-to-right" evidence="6">
        <dbReference type="Rhea" id="RHEA:45425"/>
    </physiologicalReaction>
</comment>
<dbReference type="InterPro" id="IPR033113">
    <property type="entry name" value="PLA2_histidine"/>
</dbReference>
<dbReference type="VEuPathDB" id="HostDB:LOC118656904"/>
<dbReference type="GO" id="GO:0005576">
    <property type="term" value="C:extracellular region"/>
    <property type="evidence" value="ECO:0007669"/>
    <property type="project" value="UniProtKB-SubCell"/>
</dbReference>
<feature type="binding site" evidence="11">
    <location>
        <position position="83"/>
    </location>
    <ligand>
        <name>Ca(2+)</name>
        <dbReference type="ChEBI" id="CHEBI:29108"/>
    </ligand>
</feature>
<evidence type="ECO:0000313" key="16">
    <source>
        <dbReference type="EMBL" id="KAF6355737.1"/>
    </source>
</evidence>
<comment type="cofactor">
    <cofactor evidence="11">
        <name>Ca(2+)</name>
        <dbReference type="ChEBI" id="CHEBI:29108"/>
    </cofactor>
    <text evidence="11">Binds 1 Ca(2+) ion per subunit.</text>
</comment>
<dbReference type="InterPro" id="IPR016090">
    <property type="entry name" value="PLA2-like_dom"/>
</dbReference>
<evidence type="ECO:0000256" key="3">
    <source>
        <dbReference type="ARBA" id="ARBA00022525"/>
    </source>
</evidence>
<evidence type="ECO:0000256" key="12">
    <source>
        <dbReference type="PIRSR" id="PIRSR601211-3"/>
    </source>
</evidence>
<dbReference type="OrthoDB" id="10069378at2759"/>
<feature type="binding site" evidence="11">
    <location>
        <position position="66"/>
    </location>
    <ligand>
        <name>Ca(2+)</name>
        <dbReference type="ChEBI" id="CHEBI:29108"/>
    </ligand>
</feature>
<sequence>MGQLPLCQPAMLPLLLLLVPGLLPCAASLTSHVHRRGLIELAGTVHCVGPRSPLAYIRYGCYCGLGGRGKPLDAMDRCCHRHDCCYRHASEEAGCIPKLQSYPWTCNNQHIECGPAEDECQELLCKCDQELAYCLAENEYHLKYLFYPRFLCGHDPLKCD</sequence>
<feature type="disulfide bond" evidence="12">
    <location>
        <begin position="61"/>
        <end position="152"/>
    </location>
</feature>
<keyword evidence="4 12" id="KW-1015">Disulfide bond</keyword>
<keyword evidence="14" id="KW-0443">Lipid metabolism</keyword>
<feature type="chain" id="PRO_5029950219" description="Phospholipase A2" evidence="14">
    <location>
        <begin position="29"/>
        <end position="160"/>
    </location>
</feature>
<dbReference type="PRINTS" id="PR00389">
    <property type="entry name" value="PHPHLIPASEA2"/>
</dbReference>
<keyword evidence="11 14" id="KW-0106">Calcium</keyword>
<dbReference type="EMBL" id="JABWUV010000005">
    <property type="protein sequence ID" value="KAF6355737.1"/>
    <property type="molecule type" value="Genomic_DNA"/>
</dbReference>
<organism evidence="16 17">
    <name type="scientific">Myotis myotis</name>
    <name type="common">Greater mouse-eared bat</name>
    <name type="synonym">Vespertilio myotis</name>
    <dbReference type="NCBI Taxonomy" id="51298"/>
    <lineage>
        <taxon>Eukaryota</taxon>
        <taxon>Metazoa</taxon>
        <taxon>Chordata</taxon>
        <taxon>Craniata</taxon>
        <taxon>Vertebrata</taxon>
        <taxon>Euteleostomi</taxon>
        <taxon>Mammalia</taxon>
        <taxon>Eutheria</taxon>
        <taxon>Laurasiatheria</taxon>
        <taxon>Chiroptera</taxon>
        <taxon>Yangochiroptera</taxon>
        <taxon>Vespertilionidae</taxon>
        <taxon>Myotis</taxon>
    </lineage>
</organism>
<feature type="disulfide bond" evidence="12">
    <location>
        <begin position="78"/>
        <end position="134"/>
    </location>
</feature>
<dbReference type="GO" id="GO:0005543">
    <property type="term" value="F:phospholipid binding"/>
    <property type="evidence" value="ECO:0007669"/>
    <property type="project" value="TreeGrafter"/>
</dbReference>
<comment type="subcellular location">
    <subcellularLocation>
        <location evidence="1 14">Secreted</location>
    </subcellularLocation>
</comment>
<dbReference type="PANTHER" id="PTHR11716:SF4">
    <property type="entry name" value="GROUP 10 SECRETORY PHOSPHOLIPASE A2"/>
    <property type="match status" value="1"/>
</dbReference>
<dbReference type="PROSITE" id="PS00118">
    <property type="entry name" value="PA2_HIS"/>
    <property type="match status" value="1"/>
</dbReference>
<evidence type="ECO:0000256" key="5">
    <source>
        <dbReference type="ARBA" id="ARBA00048015"/>
    </source>
</evidence>
<proteinExistence type="inferred from homology"/>
<evidence type="ECO:0000259" key="15">
    <source>
        <dbReference type="SMART" id="SM00085"/>
    </source>
</evidence>
<dbReference type="PROSITE" id="PS00119">
    <property type="entry name" value="PA2_ASP"/>
    <property type="match status" value="1"/>
</dbReference>
<evidence type="ECO:0000256" key="2">
    <source>
        <dbReference type="ARBA" id="ARBA00007056"/>
    </source>
</evidence>
<dbReference type="FunFam" id="1.20.90.10:FF:000001">
    <property type="entry name" value="Basic phospholipase A2 homolog"/>
    <property type="match status" value="1"/>
</dbReference>
<evidence type="ECO:0000256" key="1">
    <source>
        <dbReference type="ARBA" id="ARBA00004613"/>
    </source>
</evidence>
<evidence type="ECO:0000256" key="7">
    <source>
        <dbReference type="ARBA" id="ARBA00048227"/>
    </source>
</evidence>
<dbReference type="InterPro" id="IPR001211">
    <property type="entry name" value="PLA2"/>
</dbReference>
<keyword evidence="17" id="KW-1185">Reference proteome</keyword>
<feature type="active site" evidence="10">
    <location>
        <position position="82"/>
    </location>
</feature>
<comment type="catalytic activity">
    <reaction evidence="5">
        <text>1-hexadecanoyl-2-(9Z-octadecenoyl)-sn-glycero-3-phospho-(1'-sn-glycerol) + H2O = 1-hexadecanoyl-sn-glycero-3-phospho-(1'-sn-glycerol) + (9Z)-octadecenoate + H(+)</text>
        <dbReference type="Rhea" id="RHEA:40919"/>
        <dbReference type="ChEBI" id="CHEBI:15377"/>
        <dbReference type="ChEBI" id="CHEBI:15378"/>
        <dbReference type="ChEBI" id="CHEBI:30823"/>
        <dbReference type="ChEBI" id="CHEBI:72841"/>
        <dbReference type="ChEBI" id="CHEBI:75158"/>
    </reaction>
    <physiologicalReaction direction="left-to-right" evidence="5">
        <dbReference type="Rhea" id="RHEA:40920"/>
    </physiologicalReaction>
</comment>
<evidence type="ECO:0000256" key="14">
    <source>
        <dbReference type="RuleBase" id="RU361236"/>
    </source>
</evidence>
<dbReference type="EC" id="3.1.1.4" evidence="14"/>
<dbReference type="SMART" id="SM00085">
    <property type="entry name" value="PA2c"/>
    <property type="match status" value="1"/>
</dbReference>
<gene>
    <name evidence="16" type="ORF">mMyoMyo1_015269</name>
</gene>
<comment type="similarity">
    <text evidence="2 13">Belongs to the phospholipase A2 family.</text>
</comment>
<dbReference type="Gene3D" id="1.20.90.10">
    <property type="entry name" value="Phospholipase A2 domain"/>
    <property type="match status" value="1"/>
</dbReference>
<feature type="domain" description="Phospholipase A2-like central" evidence="15">
    <location>
        <begin position="37"/>
        <end position="153"/>
    </location>
</feature>
<feature type="disulfide bond" evidence="12">
    <location>
        <begin position="113"/>
        <end position="125"/>
    </location>
</feature>
<feature type="active site" evidence="10">
    <location>
        <position position="128"/>
    </location>
</feature>
<dbReference type="InterPro" id="IPR033112">
    <property type="entry name" value="PLA2_Asp_AS"/>
</dbReference>
<dbReference type="CDD" id="cd00125">
    <property type="entry name" value="PLA2c"/>
    <property type="match status" value="1"/>
</dbReference>
<comment type="caution">
    <text evidence="16">The sequence shown here is derived from an EMBL/GenBank/DDBJ whole genome shotgun (WGS) entry which is preliminary data.</text>
</comment>
<keyword evidence="3 14" id="KW-0964">Secreted</keyword>
<comment type="catalytic activity">
    <reaction evidence="14">
        <text>a 1,2-diacyl-sn-glycero-3-phosphocholine + H2O = a 1-acyl-sn-glycero-3-phosphocholine + a fatty acid + H(+)</text>
        <dbReference type="Rhea" id="RHEA:15801"/>
        <dbReference type="ChEBI" id="CHEBI:15377"/>
        <dbReference type="ChEBI" id="CHEBI:15378"/>
        <dbReference type="ChEBI" id="CHEBI:28868"/>
        <dbReference type="ChEBI" id="CHEBI:57643"/>
        <dbReference type="ChEBI" id="CHEBI:58168"/>
        <dbReference type="EC" id="3.1.1.4"/>
    </reaction>
</comment>
<comment type="catalytic activity">
    <reaction evidence="8">
        <text>1-hexadecanoyl-2-(9Z-octadecenoyl)-sn-glycero-3-phosphocholine + H2O = 1-hexadecanoyl-sn-glycero-3-phosphocholine + (9Z)-octadecenoate + H(+)</text>
        <dbReference type="Rhea" id="RHEA:38779"/>
        <dbReference type="ChEBI" id="CHEBI:15377"/>
        <dbReference type="ChEBI" id="CHEBI:15378"/>
        <dbReference type="ChEBI" id="CHEBI:30823"/>
        <dbReference type="ChEBI" id="CHEBI:72998"/>
        <dbReference type="ChEBI" id="CHEBI:73001"/>
    </reaction>
    <physiologicalReaction direction="left-to-right" evidence="8">
        <dbReference type="Rhea" id="RHEA:38780"/>
    </physiologicalReaction>
</comment>
<reference evidence="16 17" key="1">
    <citation type="journal article" date="2020" name="Nature">
        <title>Six reference-quality genomes reveal evolution of bat adaptations.</title>
        <authorList>
            <person name="Jebb D."/>
            <person name="Huang Z."/>
            <person name="Pippel M."/>
            <person name="Hughes G.M."/>
            <person name="Lavrichenko K."/>
            <person name="Devanna P."/>
            <person name="Winkler S."/>
            <person name="Jermiin L.S."/>
            <person name="Skirmuntt E.C."/>
            <person name="Katzourakis A."/>
            <person name="Burkitt-Gray L."/>
            <person name="Ray D.A."/>
            <person name="Sullivan K.A.M."/>
            <person name="Roscito J.G."/>
            <person name="Kirilenko B.M."/>
            <person name="Davalos L.M."/>
            <person name="Corthals A.P."/>
            <person name="Power M.L."/>
            <person name="Jones G."/>
            <person name="Ransome R.D."/>
            <person name="Dechmann D.K.N."/>
            <person name="Locatelli A.G."/>
            <person name="Puechmaille S.J."/>
            <person name="Fedrigo O."/>
            <person name="Jarvis E.D."/>
            <person name="Hiller M."/>
            <person name="Vernes S.C."/>
            <person name="Myers E.W."/>
            <person name="Teeling E.C."/>
        </authorList>
    </citation>
    <scope>NUCLEOTIDE SEQUENCE [LARGE SCALE GENOMIC DNA]</scope>
    <source>
        <strain evidence="16">MMyoMyo1</strain>
        <tissue evidence="16">Flight muscle</tissue>
    </source>
</reference>
<dbReference type="Proteomes" id="UP000527355">
    <property type="component" value="Unassembled WGS sequence"/>
</dbReference>
<evidence type="ECO:0000256" key="9">
    <source>
        <dbReference type="ARBA" id="ARBA00049039"/>
    </source>
</evidence>
<keyword evidence="14" id="KW-0378">Hydrolase</keyword>
<accession>A0A7J7Y190</accession>
<dbReference type="AlphaFoldDB" id="A0A7J7Y190"/>
<keyword evidence="11" id="KW-0479">Metal-binding</keyword>
<feature type="disulfide bond" evidence="12">
    <location>
        <begin position="95"/>
        <end position="120"/>
    </location>
</feature>
<evidence type="ECO:0000256" key="8">
    <source>
        <dbReference type="ARBA" id="ARBA00048699"/>
    </source>
</evidence>
<name>A0A7J7Y190_MYOMY</name>
<comment type="catalytic activity">
    <reaction evidence="9">
        <text>1-hexadecanoyl-2-(9Z,12Z-octadecadienoyl)-sn-glycero-3-phosphoethanolamine + H2O = 1-hexadecanoyl-sn-glycero-3-phosphoethanolamine + (9Z,12Z)-octadecadienoate + H(+)</text>
        <dbReference type="Rhea" id="RHEA:40815"/>
        <dbReference type="ChEBI" id="CHEBI:15377"/>
        <dbReference type="ChEBI" id="CHEBI:15378"/>
        <dbReference type="ChEBI" id="CHEBI:30245"/>
        <dbReference type="ChEBI" id="CHEBI:73004"/>
        <dbReference type="ChEBI" id="CHEBI:73008"/>
    </reaction>
    <physiologicalReaction direction="left-to-right" evidence="9">
        <dbReference type="Rhea" id="RHEA:40816"/>
    </physiologicalReaction>
</comment>
<keyword evidence="14" id="KW-0732">Signal</keyword>
<dbReference type="SUPFAM" id="SSF48619">
    <property type="entry name" value="Phospholipase A2, PLA2"/>
    <property type="match status" value="1"/>
</dbReference>
<evidence type="ECO:0000256" key="4">
    <source>
        <dbReference type="ARBA" id="ARBA00023157"/>
    </source>
</evidence>